<keyword evidence="2" id="KW-1185">Reference proteome</keyword>
<evidence type="ECO:0000313" key="1">
    <source>
        <dbReference type="EMBL" id="KAF2464837.1"/>
    </source>
</evidence>
<accession>A0ACB6QD63</accession>
<evidence type="ECO:0000313" key="2">
    <source>
        <dbReference type="Proteomes" id="UP000799755"/>
    </source>
</evidence>
<dbReference type="EMBL" id="MU003533">
    <property type="protein sequence ID" value="KAF2464837.1"/>
    <property type="molecule type" value="Genomic_DNA"/>
</dbReference>
<protein>
    <submittedName>
        <fullName evidence="1">Uncharacterized protein</fullName>
    </submittedName>
</protein>
<proteinExistence type="predicted"/>
<gene>
    <name evidence="1" type="ORF">BDR25DRAFT_318835</name>
</gene>
<sequence length="161" mass="17962">MGTNISYIWNFPRVNKLQIEELIGMTHDSRLSERAIKVCQLILVWVHGGPASPDRSSETHTLLNREGWVLDLQPPVLELAHGRRSIQIHDAVNFSVEMHEFLGSLGKGSKEGIRPAFLAKYAFKTALEDPKDYSKGENPVPAIAREDCRSGSLEKKGAVED</sequence>
<dbReference type="Proteomes" id="UP000799755">
    <property type="component" value="Unassembled WGS sequence"/>
</dbReference>
<reference evidence="1" key="1">
    <citation type="journal article" date="2020" name="Stud. Mycol.">
        <title>101 Dothideomycetes genomes: a test case for predicting lifestyles and emergence of pathogens.</title>
        <authorList>
            <person name="Haridas S."/>
            <person name="Albert R."/>
            <person name="Binder M."/>
            <person name="Bloem J."/>
            <person name="Labutti K."/>
            <person name="Salamov A."/>
            <person name="Andreopoulos B."/>
            <person name="Baker S."/>
            <person name="Barry K."/>
            <person name="Bills G."/>
            <person name="Bluhm B."/>
            <person name="Cannon C."/>
            <person name="Castanera R."/>
            <person name="Culley D."/>
            <person name="Daum C."/>
            <person name="Ezra D."/>
            <person name="Gonzalez J."/>
            <person name="Henrissat B."/>
            <person name="Kuo A."/>
            <person name="Liang C."/>
            <person name="Lipzen A."/>
            <person name="Lutzoni F."/>
            <person name="Magnuson J."/>
            <person name="Mondo S."/>
            <person name="Nolan M."/>
            <person name="Ohm R."/>
            <person name="Pangilinan J."/>
            <person name="Park H.-J."/>
            <person name="Ramirez L."/>
            <person name="Alfaro M."/>
            <person name="Sun H."/>
            <person name="Tritt A."/>
            <person name="Yoshinaga Y."/>
            <person name="Zwiers L.-H."/>
            <person name="Turgeon B."/>
            <person name="Goodwin S."/>
            <person name="Spatafora J."/>
            <person name="Crous P."/>
            <person name="Grigoriev I."/>
        </authorList>
    </citation>
    <scope>NUCLEOTIDE SEQUENCE</scope>
    <source>
        <strain evidence="1">ATCC 200398</strain>
    </source>
</reference>
<comment type="caution">
    <text evidence="1">The sequence shown here is derived from an EMBL/GenBank/DDBJ whole genome shotgun (WGS) entry which is preliminary data.</text>
</comment>
<organism evidence="1 2">
    <name type="scientific">Lindgomyces ingoldianus</name>
    <dbReference type="NCBI Taxonomy" id="673940"/>
    <lineage>
        <taxon>Eukaryota</taxon>
        <taxon>Fungi</taxon>
        <taxon>Dikarya</taxon>
        <taxon>Ascomycota</taxon>
        <taxon>Pezizomycotina</taxon>
        <taxon>Dothideomycetes</taxon>
        <taxon>Pleosporomycetidae</taxon>
        <taxon>Pleosporales</taxon>
        <taxon>Lindgomycetaceae</taxon>
        <taxon>Lindgomyces</taxon>
    </lineage>
</organism>
<name>A0ACB6QD63_9PLEO</name>